<reference evidence="2" key="2">
    <citation type="submission" date="2020-08" db="EMBL/GenBank/DDBJ databases">
        <title>Plant Genome Project.</title>
        <authorList>
            <person name="Zhang R.-G."/>
        </authorList>
    </citation>
    <scope>NUCLEOTIDE SEQUENCE</scope>
    <source>
        <strain evidence="2">Huo1</strain>
        <tissue evidence="2">Leaf</tissue>
    </source>
</reference>
<keyword evidence="1" id="KW-0732">Signal</keyword>
<proteinExistence type="predicted"/>
<keyword evidence="3" id="KW-1185">Reference proteome</keyword>
<accession>A0A8X8ZFJ9</accession>
<evidence type="ECO:0000313" key="2">
    <source>
        <dbReference type="EMBL" id="KAG6402977.1"/>
    </source>
</evidence>
<gene>
    <name evidence="2" type="ORF">SASPL_135192</name>
</gene>
<name>A0A8X8ZFJ9_SALSN</name>
<reference evidence="2" key="1">
    <citation type="submission" date="2018-01" db="EMBL/GenBank/DDBJ databases">
        <authorList>
            <person name="Mao J.F."/>
        </authorList>
    </citation>
    <scope>NUCLEOTIDE SEQUENCE</scope>
    <source>
        <strain evidence="2">Huo1</strain>
        <tissue evidence="2">Leaf</tissue>
    </source>
</reference>
<dbReference type="EMBL" id="PNBA02000013">
    <property type="protein sequence ID" value="KAG6402977.1"/>
    <property type="molecule type" value="Genomic_DNA"/>
</dbReference>
<feature type="signal peptide" evidence="1">
    <location>
        <begin position="1"/>
        <end position="18"/>
    </location>
</feature>
<dbReference type="AlphaFoldDB" id="A0A8X8ZFJ9"/>
<evidence type="ECO:0000313" key="3">
    <source>
        <dbReference type="Proteomes" id="UP000298416"/>
    </source>
</evidence>
<feature type="chain" id="PRO_5036492915" evidence="1">
    <location>
        <begin position="19"/>
        <end position="166"/>
    </location>
</feature>
<protein>
    <submittedName>
        <fullName evidence="2">Uncharacterized protein</fullName>
    </submittedName>
</protein>
<sequence length="166" mass="18841">MQTLLRVFLSLSIFSSSALPPLSLPERNFLGRDDTAMPWLLLYNLLMDNQFFNEGLCYECTKSSSMENVEEAADVQNVEEEAAGEKTTSVPAERWGQTLILSATTEDEKYTHAAKRGKRLEAARKKGKPAQGFEDVEEVSHANLQQFNRCPTFMQFLDLCFLVEYD</sequence>
<organism evidence="2">
    <name type="scientific">Salvia splendens</name>
    <name type="common">Scarlet sage</name>
    <dbReference type="NCBI Taxonomy" id="180675"/>
    <lineage>
        <taxon>Eukaryota</taxon>
        <taxon>Viridiplantae</taxon>
        <taxon>Streptophyta</taxon>
        <taxon>Embryophyta</taxon>
        <taxon>Tracheophyta</taxon>
        <taxon>Spermatophyta</taxon>
        <taxon>Magnoliopsida</taxon>
        <taxon>eudicotyledons</taxon>
        <taxon>Gunneridae</taxon>
        <taxon>Pentapetalae</taxon>
        <taxon>asterids</taxon>
        <taxon>lamiids</taxon>
        <taxon>Lamiales</taxon>
        <taxon>Lamiaceae</taxon>
        <taxon>Nepetoideae</taxon>
        <taxon>Mentheae</taxon>
        <taxon>Salviinae</taxon>
        <taxon>Salvia</taxon>
        <taxon>Salvia subgen. Calosphace</taxon>
        <taxon>core Calosphace</taxon>
    </lineage>
</organism>
<comment type="caution">
    <text evidence="2">The sequence shown here is derived from an EMBL/GenBank/DDBJ whole genome shotgun (WGS) entry which is preliminary data.</text>
</comment>
<evidence type="ECO:0000256" key="1">
    <source>
        <dbReference type="SAM" id="SignalP"/>
    </source>
</evidence>
<dbReference type="Proteomes" id="UP000298416">
    <property type="component" value="Unassembled WGS sequence"/>
</dbReference>